<reference evidence="2" key="2">
    <citation type="journal article" date="2023" name="Plants (Basel)">
        <title>Annotation of the Turnera subulata (Passifloraceae) Draft Genome Reveals the S-Locus Evolved after the Divergence of Turneroideae from Passifloroideae in a Stepwise Manner.</title>
        <authorList>
            <person name="Henning P.M."/>
            <person name="Roalson E.H."/>
            <person name="Mir W."/>
            <person name="McCubbin A.G."/>
            <person name="Shore J.S."/>
        </authorList>
    </citation>
    <scope>NUCLEOTIDE SEQUENCE</scope>
    <source>
        <strain evidence="2">F60SS</strain>
    </source>
</reference>
<dbReference type="OrthoDB" id="610337at2759"/>
<evidence type="ECO:0000313" key="3">
    <source>
        <dbReference type="Proteomes" id="UP001141552"/>
    </source>
</evidence>
<gene>
    <name evidence="2" type="ORF">Tsubulata_048095</name>
</gene>
<dbReference type="Pfam" id="PF00646">
    <property type="entry name" value="F-box"/>
    <property type="match status" value="1"/>
</dbReference>
<dbReference type="EMBL" id="JAKUCV010002743">
    <property type="protein sequence ID" value="KAJ4841565.1"/>
    <property type="molecule type" value="Genomic_DNA"/>
</dbReference>
<dbReference type="AlphaFoldDB" id="A0A9Q0G3D1"/>
<feature type="domain" description="F-box" evidence="1">
    <location>
        <begin position="21"/>
        <end position="61"/>
    </location>
</feature>
<name>A0A9Q0G3D1_9ROSI</name>
<proteinExistence type="predicted"/>
<keyword evidence="3" id="KW-1185">Reference proteome</keyword>
<comment type="caution">
    <text evidence="2">The sequence shown here is derived from an EMBL/GenBank/DDBJ whole genome shotgun (WGS) entry which is preliminary data.</text>
</comment>
<dbReference type="InterPro" id="IPR001810">
    <property type="entry name" value="F-box_dom"/>
</dbReference>
<evidence type="ECO:0000259" key="1">
    <source>
        <dbReference type="SMART" id="SM00256"/>
    </source>
</evidence>
<dbReference type="Gene3D" id="1.20.1280.50">
    <property type="match status" value="1"/>
</dbReference>
<organism evidence="2 3">
    <name type="scientific">Turnera subulata</name>
    <dbReference type="NCBI Taxonomy" id="218843"/>
    <lineage>
        <taxon>Eukaryota</taxon>
        <taxon>Viridiplantae</taxon>
        <taxon>Streptophyta</taxon>
        <taxon>Embryophyta</taxon>
        <taxon>Tracheophyta</taxon>
        <taxon>Spermatophyta</taxon>
        <taxon>Magnoliopsida</taxon>
        <taxon>eudicotyledons</taxon>
        <taxon>Gunneridae</taxon>
        <taxon>Pentapetalae</taxon>
        <taxon>rosids</taxon>
        <taxon>fabids</taxon>
        <taxon>Malpighiales</taxon>
        <taxon>Passifloraceae</taxon>
        <taxon>Turnera</taxon>
    </lineage>
</organism>
<accession>A0A9Q0G3D1</accession>
<dbReference type="PANTHER" id="PTHR31672">
    <property type="entry name" value="BNACNNG10540D PROTEIN"/>
    <property type="match status" value="1"/>
</dbReference>
<dbReference type="InterPro" id="IPR050796">
    <property type="entry name" value="SCF_F-box_component"/>
</dbReference>
<sequence length="270" mass="30991">MDTILYQKRHKKKKTSLDDLLCEELLEQILFRLESETIIRCKSVCKRWLSMISSPEFINRHVEFQQSVTPISSRFYLADLHQPYPRHSPYRLDICKEASSSSSSSSFKSFNFYPKHPTRRPSWRYAFNLVGSWNGLVLCSERASLKEQSRYHVCNPITRDWLILLPPPPRPPHARCYDPGCALIDDDGSITTTGGFKVVLIYKESAGYFDVSSFSTSTGMEGHSIIGYDSYKPSDECSYIELPPPIRYALQLYLGVNQGRIMVSLLVQNL</sequence>
<dbReference type="SUPFAM" id="SSF81383">
    <property type="entry name" value="F-box domain"/>
    <property type="match status" value="1"/>
</dbReference>
<dbReference type="InterPro" id="IPR036047">
    <property type="entry name" value="F-box-like_dom_sf"/>
</dbReference>
<dbReference type="Proteomes" id="UP001141552">
    <property type="component" value="Unassembled WGS sequence"/>
</dbReference>
<reference evidence="2" key="1">
    <citation type="submission" date="2022-02" db="EMBL/GenBank/DDBJ databases">
        <authorList>
            <person name="Henning P.M."/>
            <person name="McCubbin A.G."/>
            <person name="Shore J.S."/>
        </authorList>
    </citation>
    <scope>NUCLEOTIDE SEQUENCE</scope>
    <source>
        <strain evidence="2">F60SS</strain>
        <tissue evidence="2">Leaves</tissue>
    </source>
</reference>
<dbReference type="SMART" id="SM00256">
    <property type="entry name" value="FBOX"/>
    <property type="match status" value="1"/>
</dbReference>
<protein>
    <recommendedName>
        <fullName evidence="1">F-box domain-containing protein</fullName>
    </recommendedName>
</protein>
<evidence type="ECO:0000313" key="2">
    <source>
        <dbReference type="EMBL" id="KAJ4841565.1"/>
    </source>
</evidence>